<proteinExistence type="predicted"/>
<dbReference type="GO" id="GO:0016757">
    <property type="term" value="F:glycosyltransferase activity"/>
    <property type="evidence" value="ECO:0007669"/>
    <property type="project" value="InterPro"/>
</dbReference>
<dbReference type="Gene3D" id="3.90.550.20">
    <property type="match status" value="1"/>
</dbReference>
<accession>A0AAE3AT34</accession>
<evidence type="ECO:0000313" key="1">
    <source>
        <dbReference type="EMBL" id="MCC2165233.1"/>
    </source>
</evidence>
<dbReference type="InterPro" id="IPR029044">
    <property type="entry name" value="Nucleotide-diphossugar_trans"/>
</dbReference>
<dbReference type="InterPro" id="IPR008441">
    <property type="entry name" value="AfumC-like_glycosyl_Trfase"/>
</dbReference>
<protein>
    <submittedName>
        <fullName evidence="1">Capsular polysaccharide synthesis protein</fullName>
    </submittedName>
</protein>
<dbReference type="Proteomes" id="UP001198962">
    <property type="component" value="Unassembled WGS sequence"/>
</dbReference>
<evidence type="ECO:0000313" key="2">
    <source>
        <dbReference type="Proteomes" id="UP001198962"/>
    </source>
</evidence>
<dbReference type="Pfam" id="PF05704">
    <property type="entry name" value="Caps_synth"/>
    <property type="match status" value="1"/>
</dbReference>
<dbReference type="RefSeq" id="WP_308451595.1">
    <property type="nucleotide sequence ID" value="NZ_JAJEPU010000029.1"/>
</dbReference>
<gene>
    <name evidence="1" type="ORF">LKD32_10160</name>
</gene>
<comment type="caution">
    <text evidence="1">The sequence shown here is derived from an EMBL/GenBank/DDBJ whole genome shotgun (WGS) entry which is preliminary data.</text>
</comment>
<dbReference type="EMBL" id="JAJEPU010000029">
    <property type="protein sequence ID" value="MCC2165233.1"/>
    <property type="molecule type" value="Genomic_DNA"/>
</dbReference>
<dbReference type="SUPFAM" id="SSF53448">
    <property type="entry name" value="Nucleotide-diphospho-sugar transferases"/>
    <property type="match status" value="1"/>
</dbReference>
<name>A0AAE3AT34_9FIRM</name>
<dbReference type="AlphaFoldDB" id="A0AAE3AT34"/>
<keyword evidence="2" id="KW-1185">Reference proteome</keyword>
<organism evidence="1 2">
    <name type="scientific">Brotaphodocola catenula</name>
    <dbReference type="NCBI Taxonomy" id="2885361"/>
    <lineage>
        <taxon>Bacteria</taxon>
        <taxon>Bacillati</taxon>
        <taxon>Bacillota</taxon>
        <taxon>Clostridia</taxon>
        <taxon>Lachnospirales</taxon>
        <taxon>Lachnospiraceae</taxon>
        <taxon>Brotaphodocola</taxon>
    </lineage>
</organism>
<sequence>MLNDYYQNIGMKGFIQRYGIVNAVKRGAFMFIKLHLVKDYEVRKVLWKEHASSKIKPYLKYKDTDVYGLSFPQNDVENPIWIYWNKGIEQAPIIVQKCYESVCKHSNQKIILLNDQNLADYIRLPDYIEKKKDTGQIPIARYANLIEFALLEHYGGTWIDSTVYLTEPLPDTILNSDFFAVRNSLLLIDNPVLYPAWFLHAKKGNKTIREIRNVAFSYWLKNEHVIEYLLPNLIITLVVKSNPEVEKAIPYMNSDYSEYLVKVLSDDYSEEKWNWIKKITGIHRLTYKLDANINHGYNFYDYLIASSKIKNTK</sequence>
<reference evidence="1" key="1">
    <citation type="submission" date="2021-10" db="EMBL/GenBank/DDBJ databases">
        <title>Anaerobic single-cell dispensing facilitates the cultivation of human gut bacteria.</title>
        <authorList>
            <person name="Afrizal A."/>
        </authorList>
    </citation>
    <scope>NUCLEOTIDE SEQUENCE</scope>
    <source>
        <strain evidence="1">CLA-AA-H274</strain>
    </source>
</reference>